<dbReference type="AlphaFoldDB" id="A0A382XAM6"/>
<gene>
    <name evidence="1" type="ORF">METZ01_LOCUS420887</name>
</gene>
<dbReference type="EMBL" id="UINC01166208">
    <property type="protein sequence ID" value="SVD68033.1"/>
    <property type="molecule type" value="Genomic_DNA"/>
</dbReference>
<protein>
    <submittedName>
        <fullName evidence="1">Uncharacterized protein</fullName>
    </submittedName>
</protein>
<dbReference type="InterPro" id="IPR011060">
    <property type="entry name" value="RibuloseP-bd_barrel"/>
</dbReference>
<reference evidence="1" key="1">
    <citation type="submission" date="2018-05" db="EMBL/GenBank/DDBJ databases">
        <authorList>
            <person name="Lanie J.A."/>
            <person name="Ng W.-L."/>
            <person name="Kazmierczak K.M."/>
            <person name="Andrzejewski T.M."/>
            <person name="Davidsen T.M."/>
            <person name="Wayne K.J."/>
            <person name="Tettelin H."/>
            <person name="Glass J.I."/>
            <person name="Rusch D."/>
            <person name="Podicherti R."/>
            <person name="Tsui H.-C.T."/>
            <person name="Winkler M.E."/>
        </authorList>
    </citation>
    <scope>NUCLEOTIDE SEQUENCE</scope>
</reference>
<feature type="non-terminal residue" evidence="1">
    <location>
        <position position="1"/>
    </location>
</feature>
<dbReference type="Gene3D" id="3.20.20.70">
    <property type="entry name" value="Aldolase class I"/>
    <property type="match status" value="1"/>
</dbReference>
<dbReference type="SUPFAM" id="SSF51366">
    <property type="entry name" value="Ribulose-phoshate binding barrel"/>
    <property type="match status" value="1"/>
</dbReference>
<name>A0A382XAM6_9ZZZZ</name>
<evidence type="ECO:0000313" key="1">
    <source>
        <dbReference type="EMBL" id="SVD68033.1"/>
    </source>
</evidence>
<proteinExistence type="predicted"/>
<accession>A0A382XAM6</accession>
<dbReference type="InterPro" id="IPR013785">
    <property type="entry name" value="Aldolase_TIM"/>
</dbReference>
<sequence>DYRLSVIGKVPSNLIDLITPNIDIPMICHGGIGSVKDFNIMNEAPISGIAVASAFHYNYLSALQNDESVFIEGNLDFLKSKKLVKKGFSVDELKKYMVERNINVRYS</sequence>
<dbReference type="InterPro" id="IPR006062">
    <property type="entry name" value="His_biosynth"/>
</dbReference>
<organism evidence="1">
    <name type="scientific">marine metagenome</name>
    <dbReference type="NCBI Taxonomy" id="408172"/>
    <lineage>
        <taxon>unclassified sequences</taxon>
        <taxon>metagenomes</taxon>
        <taxon>ecological metagenomes</taxon>
    </lineage>
</organism>
<dbReference type="Pfam" id="PF00977">
    <property type="entry name" value="His_biosynth"/>
    <property type="match status" value="1"/>
</dbReference>
<dbReference type="GO" id="GO:0000105">
    <property type="term" value="P:L-histidine biosynthetic process"/>
    <property type="evidence" value="ECO:0007669"/>
    <property type="project" value="InterPro"/>
</dbReference>